<accession>A0A2D2LX52</accession>
<evidence type="ECO:0000313" key="1">
    <source>
        <dbReference type="EMBL" id="ATR79607.1"/>
    </source>
</evidence>
<dbReference type="EMBL" id="CP024444">
    <property type="protein sequence ID" value="ATR79607.1"/>
    <property type="molecule type" value="Genomic_DNA"/>
</dbReference>
<reference evidence="2" key="1">
    <citation type="submission" date="2017-10" db="EMBL/GenBank/DDBJ databases">
        <title>Complete genome sequence of Moraxella osloensis NP7 isolated from human skin.</title>
        <authorList>
            <person name="Lee K."/>
            <person name="Lim J.Y."/>
            <person name="Hwang I."/>
        </authorList>
    </citation>
    <scope>NUCLEOTIDE SEQUENCE [LARGE SCALE GENOMIC DNA]</scope>
    <source>
        <strain evidence="2">NP7</strain>
        <plasmid evidence="2">pnp7-1</plasmid>
    </source>
</reference>
<dbReference type="Proteomes" id="UP000229340">
    <property type="component" value="Plasmid pNP7-1"/>
</dbReference>
<organism evidence="1 2">
    <name type="scientific">Faucicola osloensis</name>
    <name type="common">Moraxella osloensis</name>
    <dbReference type="NCBI Taxonomy" id="34062"/>
    <lineage>
        <taxon>Bacteria</taxon>
        <taxon>Pseudomonadati</taxon>
        <taxon>Pseudomonadota</taxon>
        <taxon>Gammaproteobacteria</taxon>
        <taxon>Moraxellales</taxon>
        <taxon>Moraxellaceae</taxon>
        <taxon>Faucicola</taxon>
    </lineage>
</organism>
<dbReference type="AlphaFoldDB" id="A0A2D2LX52"/>
<name>A0A2D2LX52_FAUOS</name>
<dbReference type="RefSeq" id="WP_100270976.1">
    <property type="nucleotide sequence ID" value="NZ_CP024444.1"/>
</dbReference>
<gene>
    <name evidence="1" type="ORF">NP7_09565</name>
</gene>
<proteinExistence type="predicted"/>
<geneLocation type="plasmid" evidence="2">
    <name>pnp7-1</name>
</geneLocation>
<keyword evidence="1" id="KW-0614">Plasmid</keyword>
<protein>
    <submittedName>
        <fullName evidence="1">Uncharacterized protein</fullName>
    </submittedName>
</protein>
<sequence>MLVNDYTAFVKRFLQQCLIDVTCQLPNDDTYKVRDIQPRIKLHFQDKTFRFLPELLVINNTLALDFQRNDTDLNTVALKLHNLRLKEQDANNTNSQPLTPTQSEVEYDLLYMALVKQLVLMTHKPLLNQFYEQNLFDANNLSDTLVKLDQDAIDRIKALSSNQQIPITEAKKSYRLYRLGLDGQPF</sequence>
<evidence type="ECO:0000313" key="2">
    <source>
        <dbReference type="Proteomes" id="UP000229340"/>
    </source>
</evidence>